<accession>A0A2W5T7Y7</accession>
<evidence type="ECO:0000313" key="5">
    <source>
        <dbReference type="Proteomes" id="UP000249061"/>
    </source>
</evidence>
<sequence length="146" mass="16406">MPTSPRVLKTVLSVLPTELSGEVTELGAGWGTLAWAVAKARPTARVVAWEASPVPFAFCWLRAKVQRRPNLMLRFGDFRDAALASSSLVLAYLWPGAMTQLAPRFDAELRPGAFVVTHTFAWRGREPELTVKSDDLYRTPVYRYRR</sequence>
<reference evidence="4 5" key="1">
    <citation type="submission" date="2017-08" db="EMBL/GenBank/DDBJ databases">
        <title>Infants hospitalized years apart are colonized by the same room-sourced microbial strains.</title>
        <authorList>
            <person name="Brooks B."/>
            <person name="Olm M.R."/>
            <person name="Firek B.A."/>
            <person name="Baker R."/>
            <person name="Thomas B.C."/>
            <person name="Morowitz M.J."/>
            <person name="Banfield J.F."/>
        </authorList>
    </citation>
    <scope>NUCLEOTIDE SEQUENCE [LARGE SCALE GENOMIC DNA]</scope>
    <source>
        <strain evidence="4">S2_003_000_R2_14</strain>
    </source>
</reference>
<evidence type="ECO:0000256" key="1">
    <source>
        <dbReference type="ARBA" id="ARBA00022603"/>
    </source>
</evidence>
<dbReference type="SUPFAM" id="SSF53335">
    <property type="entry name" value="S-adenosyl-L-methionine-dependent methyltransferases"/>
    <property type="match status" value="1"/>
</dbReference>
<name>A0A2W5T7Y7_9BACT</name>
<dbReference type="EMBL" id="QFQP01000025">
    <property type="protein sequence ID" value="PZR08466.1"/>
    <property type="molecule type" value="Genomic_DNA"/>
</dbReference>
<keyword evidence="2" id="KW-0949">S-adenosyl-L-methionine</keyword>
<dbReference type="Gene3D" id="3.40.50.150">
    <property type="entry name" value="Vaccinia Virus protein VP39"/>
    <property type="match status" value="1"/>
</dbReference>
<gene>
    <name evidence="4" type="ORF">DI536_25085</name>
</gene>
<dbReference type="InterPro" id="IPR007848">
    <property type="entry name" value="Small_mtfrase_dom"/>
</dbReference>
<evidence type="ECO:0000313" key="4">
    <source>
        <dbReference type="EMBL" id="PZR08466.1"/>
    </source>
</evidence>
<feature type="domain" description="Methyltransferase small" evidence="3">
    <location>
        <begin position="11"/>
        <end position="54"/>
    </location>
</feature>
<dbReference type="Pfam" id="PF05175">
    <property type="entry name" value="MTS"/>
    <property type="match status" value="1"/>
</dbReference>
<evidence type="ECO:0000259" key="3">
    <source>
        <dbReference type="Pfam" id="PF05175"/>
    </source>
</evidence>
<comment type="caution">
    <text evidence="4">The sequence shown here is derived from an EMBL/GenBank/DDBJ whole genome shotgun (WGS) entry which is preliminary data.</text>
</comment>
<keyword evidence="4" id="KW-0808">Transferase</keyword>
<keyword evidence="1 4" id="KW-0489">Methyltransferase</keyword>
<proteinExistence type="predicted"/>
<dbReference type="InterPro" id="IPR029063">
    <property type="entry name" value="SAM-dependent_MTases_sf"/>
</dbReference>
<dbReference type="AlphaFoldDB" id="A0A2W5T7Y7"/>
<dbReference type="Proteomes" id="UP000249061">
    <property type="component" value="Unassembled WGS sequence"/>
</dbReference>
<dbReference type="GO" id="GO:0032259">
    <property type="term" value="P:methylation"/>
    <property type="evidence" value="ECO:0007669"/>
    <property type="project" value="UniProtKB-KW"/>
</dbReference>
<organism evidence="4 5">
    <name type="scientific">Archangium gephyra</name>
    <dbReference type="NCBI Taxonomy" id="48"/>
    <lineage>
        <taxon>Bacteria</taxon>
        <taxon>Pseudomonadati</taxon>
        <taxon>Myxococcota</taxon>
        <taxon>Myxococcia</taxon>
        <taxon>Myxococcales</taxon>
        <taxon>Cystobacterineae</taxon>
        <taxon>Archangiaceae</taxon>
        <taxon>Archangium</taxon>
    </lineage>
</organism>
<dbReference type="GO" id="GO:0008168">
    <property type="term" value="F:methyltransferase activity"/>
    <property type="evidence" value="ECO:0007669"/>
    <property type="project" value="UniProtKB-KW"/>
</dbReference>
<evidence type="ECO:0000256" key="2">
    <source>
        <dbReference type="ARBA" id="ARBA00022691"/>
    </source>
</evidence>
<protein>
    <submittedName>
        <fullName evidence="4">SAM-dependent methyltransferase</fullName>
    </submittedName>
</protein>